<dbReference type="PIRSF" id="PIRSF029745">
    <property type="entry name" value="FhaC"/>
    <property type="match status" value="1"/>
</dbReference>
<sequence>MRGFLCSTATFAVLIVLIVCPMAWAAPVDDAIRQQQQLQRQEEQRRLELERQHREELQKAPTGEDLRLSEIPEAAPDAPCMETKSIEITGVTLLDQKEIDAITAKYIGRCLTLNDVNNLVHDITNAYVEKEYVTTRAAIPEQDLSSGHLVIMVVEGKVEGIEFKEGQGSQREIKGAFPGLAGKYLNLRDIEQGLDQINRLPSNNASMELLPGGEQGASRVVVSNERKKTWRASFGLDNTGQDSTGRNQYVLALAKDNLFGINDLLNITINGDSDSWLTDEHQKSATYNAFYSVPLGYWTFSGSFSHYKYRTEVTSGGANYPSEGDTTTTSLSVDRVLHRDQNGKTSLNVSLTHRDTQNYFNSGRLVATSQVLTSIGTTLGHTHRVLGGVASAQVGYSHGLPLLGAKRDISPSLDTARNEFNKFVFNGSFFRPLKVKDLNLSWNTSVTGQWAPHTLYSAEQISIGSRYTVRGFHDDSLSGDIGAYMRNELTLNLPNIKKKSPTASDWLGTMQFYAGYDTGVIRSDPKDLEERGSLQGAVVGMRTSGGRLVMDFAVARPIDAPAFLQKDDIEIYTSIKYSF</sequence>
<dbReference type="AlphaFoldDB" id="M1WME5"/>
<keyword evidence="1" id="KW-0472">Membrane</keyword>
<dbReference type="InterPro" id="IPR013686">
    <property type="entry name" value="Polypept-transport_assoc_ShlB"/>
</dbReference>
<dbReference type="InterPro" id="IPR005565">
    <property type="entry name" value="Hemolysn_activator_HlyB_C"/>
</dbReference>
<keyword evidence="1" id="KW-1134">Transmembrane beta strand</keyword>
<dbReference type="Gene3D" id="3.10.20.310">
    <property type="entry name" value="membrane protein fhac"/>
    <property type="match status" value="1"/>
</dbReference>
<gene>
    <name evidence="9" type="ordered locus">BN4_12230</name>
</gene>
<protein>
    <submittedName>
        <fullName evidence="9">Polypeptide-transport-associated domain protein ShlB-type</fullName>
    </submittedName>
</protein>
<dbReference type="EMBL" id="FO203427">
    <property type="protein sequence ID" value="CCH49465.1"/>
    <property type="molecule type" value="Genomic_DNA"/>
</dbReference>
<dbReference type="eggNOG" id="COG2831">
    <property type="taxonomic scope" value="Bacteria"/>
</dbReference>
<dbReference type="Gene3D" id="2.40.160.50">
    <property type="entry name" value="membrane protein fhac: a member of the omp85/tpsb transporter family"/>
    <property type="match status" value="1"/>
</dbReference>
<dbReference type="Proteomes" id="UP000011724">
    <property type="component" value="Chromosome"/>
</dbReference>
<dbReference type="Pfam" id="PF08479">
    <property type="entry name" value="POTRA_2"/>
    <property type="match status" value="1"/>
</dbReference>
<dbReference type="PATRIC" id="fig|879567.3.peg.2376"/>
<dbReference type="GO" id="GO:0008320">
    <property type="term" value="F:protein transmembrane transporter activity"/>
    <property type="evidence" value="ECO:0007669"/>
    <property type="project" value="TreeGrafter"/>
</dbReference>
<dbReference type="Pfam" id="PF03865">
    <property type="entry name" value="ShlB"/>
    <property type="match status" value="1"/>
</dbReference>
<feature type="chain" id="PRO_5004019650" evidence="5">
    <location>
        <begin position="26"/>
        <end position="579"/>
    </location>
</feature>
<dbReference type="GO" id="GO:0046819">
    <property type="term" value="P:protein secretion by the type V secretion system"/>
    <property type="evidence" value="ECO:0007669"/>
    <property type="project" value="TreeGrafter"/>
</dbReference>
<evidence type="ECO:0000256" key="1">
    <source>
        <dbReference type="ARBA" id="ARBA00022452"/>
    </source>
</evidence>
<dbReference type="KEGG" id="dpi:BN4_12230"/>
<keyword evidence="4" id="KW-0175">Coiled coil</keyword>
<reference evidence="9 10" key="1">
    <citation type="journal article" date="2013" name="PLoS ONE">
        <title>The first genomic and proteomic characterization of a deep-sea sulfate reducer: insights into the piezophilic lifestyle of Desulfovibrio piezophilus.</title>
        <authorList>
            <person name="Pradel N."/>
            <person name="Ji B."/>
            <person name="Gimenez G."/>
            <person name="Talla E."/>
            <person name="Lenoble P."/>
            <person name="Garel M."/>
            <person name="Tamburini C."/>
            <person name="Fourquet P."/>
            <person name="Lebrun R."/>
            <person name="Bertin P."/>
            <person name="Denis Y."/>
            <person name="Pophillat M."/>
            <person name="Barbe V."/>
            <person name="Ollivier B."/>
            <person name="Dolla A."/>
        </authorList>
    </citation>
    <scope>NUCLEOTIDE SEQUENCE [LARGE SCALE GENOMIC DNA]</scope>
    <source>
        <strain evidence="10">DSM 10523 / SB164P1</strain>
    </source>
</reference>
<proteinExistence type="predicted"/>
<evidence type="ECO:0000259" key="8">
    <source>
        <dbReference type="Pfam" id="PF17287"/>
    </source>
</evidence>
<reference evidence="10" key="2">
    <citation type="journal article" date="2013" name="Stand. Genomic Sci.">
        <title>Complete genome sequence of Desulfocapsa sulfexigens, a marine deltaproteobacterium specialized in disproportionating inorganic sulfur compounds.</title>
        <authorList>
            <person name="Finster K.W."/>
            <person name="Kjeldsen K.U."/>
            <person name="Kube M."/>
            <person name="Reinhardt R."/>
            <person name="Mussmann M."/>
            <person name="Amann R."/>
            <person name="Schreiber L."/>
        </authorList>
    </citation>
    <scope>NUCLEOTIDE SEQUENCE [LARGE SCALE GENOMIC DNA]</scope>
    <source>
        <strain evidence="10">DSM 10523 / SB164P1</strain>
    </source>
</reference>
<evidence type="ECO:0000256" key="3">
    <source>
        <dbReference type="ARBA" id="ARBA00023237"/>
    </source>
</evidence>
<evidence type="ECO:0000313" key="10">
    <source>
        <dbReference type="Proteomes" id="UP000011724"/>
    </source>
</evidence>
<dbReference type="Pfam" id="PF17287">
    <property type="entry name" value="POTRA_3"/>
    <property type="match status" value="1"/>
</dbReference>
<keyword evidence="2" id="KW-0812">Transmembrane</keyword>
<evidence type="ECO:0000256" key="4">
    <source>
        <dbReference type="SAM" id="Coils"/>
    </source>
</evidence>
<dbReference type="BioCyc" id="DPIE1322246:BN4_RS11215-MONOMER"/>
<dbReference type="InterPro" id="IPR035251">
    <property type="entry name" value="ShlB_POTRA"/>
</dbReference>
<dbReference type="PANTHER" id="PTHR34597">
    <property type="entry name" value="SLR1661 PROTEIN"/>
    <property type="match status" value="1"/>
</dbReference>
<dbReference type="GO" id="GO:0098046">
    <property type="term" value="C:type V protein secretion system complex"/>
    <property type="evidence" value="ECO:0007669"/>
    <property type="project" value="TreeGrafter"/>
</dbReference>
<feature type="domain" description="ShlB POTRA" evidence="8">
    <location>
        <begin position="157"/>
        <end position="211"/>
    </location>
</feature>
<dbReference type="STRING" id="1322246.BN4_12230"/>
<feature type="signal peptide" evidence="5">
    <location>
        <begin position="1"/>
        <end position="25"/>
    </location>
</feature>
<dbReference type="PANTHER" id="PTHR34597:SF3">
    <property type="entry name" value="OUTER MEMBRANE TRANSPORTER CDIB"/>
    <property type="match status" value="1"/>
</dbReference>
<evidence type="ECO:0000259" key="7">
    <source>
        <dbReference type="Pfam" id="PF08479"/>
    </source>
</evidence>
<evidence type="ECO:0000313" key="9">
    <source>
        <dbReference type="EMBL" id="CCH49465.1"/>
    </source>
</evidence>
<organism evidence="9 10">
    <name type="scientific">Pseudodesulfovibrio piezophilus (strain DSM 21447 / JCM 15486 / C1TLV30)</name>
    <name type="common">Desulfovibrio piezophilus</name>
    <dbReference type="NCBI Taxonomy" id="1322246"/>
    <lineage>
        <taxon>Bacteria</taxon>
        <taxon>Pseudomonadati</taxon>
        <taxon>Thermodesulfobacteriota</taxon>
        <taxon>Desulfovibrionia</taxon>
        <taxon>Desulfovibrionales</taxon>
        <taxon>Desulfovibrionaceae</taxon>
    </lineage>
</organism>
<feature type="coiled-coil region" evidence="4">
    <location>
        <begin position="32"/>
        <end position="60"/>
    </location>
</feature>
<keyword evidence="10" id="KW-1185">Reference proteome</keyword>
<dbReference type="RefSeq" id="WP_015415509.1">
    <property type="nucleotide sequence ID" value="NC_020409.1"/>
</dbReference>
<dbReference type="InterPro" id="IPR027282">
    <property type="entry name" value="TPS"/>
</dbReference>
<accession>M1WME5</accession>
<evidence type="ECO:0000256" key="2">
    <source>
        <dbReference type="ARBA" id="ARBA00022692"/>
    </source>
</evidence>
<feature type="domain" description="Haemolysin activator HlyB C-terminal" evidence="6">
    <location>
        <begin position="216"/>
        <end position="542"/>
    </location>
</feature>
<dbReference type="InterPro" id="IPR051544">
    <property type="entry name" value="TPS_OM_transporter"/>
</dbReference>
<evidence type="ECO:0000256" key="5">
    <source>
        <dbReference type="SAM" id="SignalP"/>
    </source>
</evidence>
<name>M1WME5_PSEP2</name>
<feature type="domain" description="Polypeptide-transport-associated ShlB-type" evidence="7">
    <location>
        <begin position="83"/>
        <end position="156"/>
    </location>
</feature>
<evidence type="ECO:0000259" key="6">
    <source>
        <dbReference type="Pfam" id="PF03865"/>
    </source>
</evidence>
<dbReference type="HOGENOM" id="CLU_020581_4_0_7"/>
<keyword evidence="5" id="KW-0732">Signal</keyword>
<keyword evidence="3" id="KW-0998">Cell outer membrane</keyword>